<dbReference type="FunCoup" id="D8U4K3">
    <property type="interactions" value="442"/>
</dbReference>
<dbReference type="Pfam" id="PF00583">
    <property type="entry name" value="Acetyltransf_1"/>
    <property type="match status" value="1"/>
</dbReference>
<dbReference type="CDD" id="cd04301">
    <property type="entry name" value="NAT_SF"/>
    <property type="match status" value="1"/>
</dbReference>
<feature type="region of interest" description="Disordered" evidence="1">
    <location>
        <begin position="1"/>
        <end position="25"/>
    </location>
</feature>
<dbReference type="eggNOG" id="ENOG502QVM2">
    <property type="taxonomic scope" value="Eukaryota"/>
</dbReference>
<dbReference type="EMBL" id="GL378358">
    <property type="protein sequence ID" value="EFJ45206.1"/>
    <property type="molecule type" value="Genomic_DNA"/>
</dbReference>
<protein>
    <recommendedName>
        <fullName evidence="2">N-acetyltransferase domain-containing protein</fullName>
    </recommendedName>
</protein>
<dbReference type="PANTHER" id="PTHR47876">
    <property type="entry name" value="OS08G0260000 PROTEIN"/>
    <property type="match status" value="1"/>
</dbReference>
<feature type="domain" description="N-acetyltransferase" evidence="2">
    <location>
        <begin position="197"/>
        <end position="345"/>
    </location>
</feature>
<dbReference type="Gene3D" id="3.40.630.30">
    <property type="match status" value="1"/>
</dbReference>
<dbReference type="Proteomes" id="UP000001058">
    <property type="component" value="Unassembled WGS sequence"/>
</dbReference>
<keyword evidence="4" id="KW-1185">Reference proteome</keyword>
<evidence type="ECO:0000313" key="4">
    <source>
        <dbReference type="Proteomes" id="UP000001058"/>
    </source>
</evidence>
<dbReference type="GeneID" id="9616303"/>
<dbReference type="InterPro" id="IPR016181">
    <property type="entry name" value="Acyl_CoA_acyltransferase"/>
</dbReference>
<dbReference type="AlphaFoldDB" id="D8U4K3"/>
<dbReference type="PANTHER" id="PTHR47876:SF2">
    <property type="entry name" value="GCN5-RELATED N-ACETYLTRANSFERASE 7, CHLOROPLASTIC"/>
    <property type="match status" value="1"/>
</dbReference>
<proteinExistence type="predicted"/>
<name>D8U4K3_VOLCA</name>
<evidence type="ECO:0000313" key="3">
    <source>
        <dbReference type="EMBL" id="EFJ45206.1"/>
    </source>
</evidence>
<dbReference type="STRING" id="3068.D8U4K3"/>
<dbReference type="OrthoDB" id="41532at2759"/>
<dbReference type="KEGG" id="vcn:VOLCADRAFT_106017"/>
<sequence>MSLASGPRTTSGMSFPAHPVASPRLHPPLQQVHKPHRVSHAVLQVPWGQHGAALLPFTRPTTTANSSAKGSVSIAAAAAAAAAATPAATAPALVCAVQQAATPAELRAAAFLRAVSFYTYPPGRSEYAARSHRHMKANAEWESVTAKVEVDDVDPGYGRQATAPTTITTTVTASEGDGAELPAASQHCGSNDQESGALLAALRSCLDACAQLPAEPGSSASASPRPRRLVVGSLDLNVGHTLPSEELIGRHPQFDPRHRRAYLSNVCVAPAARRLGVARSLLRHVEEVARGAGVQWLYVHVVANNTPAVALYCNALGFQVEQSESEGYARALQRPPRLLLAKCLTGPAVAGPWMAGQDGDVSAIASPSSCTCQSVRSGRRHP</sequence>
<dbReference type="PROSITE" id="PS51186">
    <property type="entry name" value="GNAT"/>
    <property type="match status" value="1"/>
</dbReference>
<evidence type="ECO:0000259" key="2">
    <source>
        <dbReference type="PROSITE" id="PS51186"/>
    </source>
</evidence>
<dbReference type="GO" id="GO:0016747">
    <property type="term" value="F:acyltransferase activity, transferring groups other than amino-acyl groups"/>
    <property type="evidence" value="ECO:0007669"/>
    <property type="project" value="InterPro"/>
</dbReference>
<reference evidence="3 4" key="1">
    <citation type="journal article" date="2010" name="Science">
        <title>Genomic analysis of organismal complexity in the multicellular green alga Volvox carteri.</title>
        <authorList>
            <person name="Prochnik S.E."/>
            <person name="Umen J."/>
            <person name="Nedelcu A.M."/>
            <person name="Hallmann A."/>
            <person name="Miller S.M."/>
            <person name="Nishii I."/>
            <person name="Ferris P."/>
            <person name="Kuo A."/>
            <person name="Mitros T."/>
            <person name="Fritz-Laylin L.K."/>
            <person name="Hellsten U."/>
            <person name="Chapman J."/>
            <person name="Simakov O."/>
            <person name="Rensing S.A."/>
            <person name="Terry A."/>
            <person name="Pangilinan J."/>
            <person name="Kapitonov V."/>
            <person name="Jurka J."/>
            <person name="Salamov A."/>
            <person name="Shapiro H."/>
            <person name="Schmutz J."/>
            <person name="Grimwood J."/>
            <person name="Lindquist E."/>
            <person name="Lucas S."/>
            <person name="Grigoriev I.V."/>
            <person name="Schmitt R."/>
            <person name="Kirk D."/>
            <person name="Rokhsar D.S."/>
        </authorList>
    </citation>
    <scope>NUCLEOTIDE SEQUENCE [LARGE SCALE GENOMIC DNA]</scope>
    <source>
        <strain evidence="4">f. Nagariensis / Eve</strain>
    </source>
</reference>
<organism evidence="4">
    <name type="scientific">Volvox carteri f. nagariensis</name>
    <dbReference type="NCBI Taxonomy" id="3068"/>
    <lineage>
        <taxon>Eukaryota</taxon>
        <taxon>Viridiplantae</taxon>
        <taxon>Chlorophyta</taxon>
        <taxon>core chlorophytes</taxon>
        <taxon>Chlorophyceae</taxon>
        <taxon>CS clade</taxon>
        <taxon>Chlamydomonadales</taxon>
        <taxon>Volvocaceae</taxon>
        <taxon>Volvox</taxon>
    </lineage>
</organism>
<dbReference type="InterPro" id="IPR000182">
    <property type="entry name" value="GNAT_dom"/>
</dbReference>
<accession>D8U4K3</accession>
<gene>
    <name evidence="3" type="ORF">VOLCADRAFT_106017</name>
</gene>
<evidence type="ECO:0000256" key="1">
    <source>
        <dbReference type="SAM" id="MobiDB-lite"/>
    </source>
</evidence>
<dbReference type="InParanoid" id="D8U4K3"/>
<dbReference type="SUPFAM" id="SSF55729">
    <property type="entry name" value="Acyl-CoA N-acyltransferases (Nat)"/>
    <property type="match status" value="1"/>
</dbReference>
<dbReference type="RefSeq" id="XP_002953582.1">
    <property type="nucleotide sequence ID" value="XM_002953536.1"/>
</dbReference>